<dbReference type="SUPFAM" id="SSF53850">
    <property type="entry name" value="Periplasmic binding protein-like II"/>
    <property type="match status" value="1"/>
</dbReference>
<dbReference type="RefSeq" id="WP_009164789.1">
    <property type="nucleotide sequence ID" value="NZ_ADFP01000064.1"/>
</dbReference>
<sequence length="506" mass="56600">MKKSTILALAALVLGVAASTAFAAKDRLIVADQYDATTMDPIGHNDVPSSRCCFELYDTLIFRDSDGTLVPGLAESWEFLSPTEYKFNLRKGVKFHNGEELKASDVRYTIMRATTDKGAKIKTYSQNVADVKVLDDYTVVIVLKKPDYSFFGSLTHSWGSIINEKATEAAGDSYGTPGSAPVGTGPFKFVEWQKSNKYVLERFDDFWGKKPSYKYLEVRAIPEPTNRTIELETKGIDIAYPIIGNDINRIRDNDQLTLYKEPQSSITYLGFNCTKAPFSDVRVRKAIRAALDTTLIHKAVWEKLAKVGMVPTTLVPIAITYSIGNEVPEHKQDLELAKKLLAEAGFPNGFNCEIWTNERKERIDMAQIMQAQLEEVGIKAEIKVLEWGAYLNGLQEKKHDMFELGWVSSVPDPNFAISGLLETNAGSNYTFSSDPKLDELLAKGRETPDGPERAEVYKQAQLEINDYCPMVFLHNDESVAGSQKNVKGFKPAGNETHSFRDVYFED</sequence>
<feature type="chain" id="PRO_5045706433" evidence="4">
    <location>
        <begin position="24"/>
        <end position="506"/>
    </location>
</feature>
<dbReference type="PANTHER" id="PTHR30290">
    <property type="entry name" value="PERIPLASMIC BINDING COMPONENT OF ABC TRANSPORTER"/>
    <property type="match status" value="1"/>
</dbReference>
<gene>
    <name evidence="6" type="ORF">HMPREF7215_0809</name>
</gene>
<evidence type="ECO:0000256" key="4">
    <source>
        <dbReference type="SAM" id="SignalP"/>
    </source>
</evidence>
<reference evidence="6 7" key="1">
    <citation type="submission" date="2009-12" db="EMBL/GenBank/DDBJ databases">
        <authorList>
            <person name="Shrivastava S."/>
            <person name="Madupu R."/>
            <person name="Durkin A.S."/>
            <person name="Torralba M."/>
            <person name="Methe B."/>
            <person name="Sutton G.G."/>
            <person name="Strausberg R.L."/>
            <person name="Nelson K.E."/>
        </authorList>
    </citation>
    <scope>NUCLEOTIDE SEQUENCE [LARGE SCALE GENOMIC DNA]</scope>
    <source>
        <strain evidence="6 7">W5455</strain>
    </source>
</reference>
<protein>
    <submittedName>
        <fullName evidence="6">ABC transporter, substrate-binding protein, family 5</fullName>
    </submittedName>
</protein>
<keyword evidence="3 4" id="KW-0732">Signal</keyword>
<dbReference type="InterPro" id="IPR030678">
    <property type="entry name" value="Peptide/Ni-bd"/>
</dbReference>
<feature type="signal peptide" evidence="4">
    <location>
        <begin position="1"/>
        <end position="23"/>
    </location>
</feature>
<evidence type="ECO:0000256" key="2">
    <source>
        <dbReference type="ARBA" id="ARBA00022448"/>
    </source>
</evidence>
<dbReference type="Gene3D" id="3.90.76.10">
    <property type="entry name" value="Dipeptide-binding Protein, Domain 1"/>
    <property type="match status" value="1"/>
</dbReference>
<keyword evidence="7" id="KW-1185">Reference proteome</keyword>
<dbReference type="Gene3D" id="3.10.105.10">
    <property type="entry name" value="Dipeptide-binding Protein, Domain 3"/>
    <property type="match status" value="1"/>
</dbReference>
<evidence type="ECO:0000259" key="5">
    <source>
        <dbReference type="Pfam" id="PF00496"/>
    </source>
</evidence>
<dbReference type="InterPro" id="IPR039424">
    <property type="entry name" value="SBP_5"/>
</dbReference>
<evidence type="ECO:0000313" key="7">
    <source>
        <dbReference type="Proteomes" id="UP000006462"/>
    </source>
</evidence>
<dbReference type="Pfam" id="PF00496">
    <property type="entry name" value="SBP_bac_5"/>
    <property type="match status" value="1"/>
</dbReference>
<dbReference type="PIRSF" id="PIRSF002741">
    <property type="entry name" value="MppA"/>
    <property type="match status" value="1"/>
</dbReference>
<proteinExistence type="inferred from homology"/>
<dbReference type="Proteomes" id="UP000006462">
    <property type="component" value="Unassembled WGS sequence"/>
</dbReference>
<organism evidence="6 7">
    <name type="scientific">Pyramidobacter piscolens W5455</name>
    <dbReference type="NCBI Taxonomy" id="352165"/>
    <lineage>
        <taxon>Bacteria</taxon>
        <taxon>Thermotogati</taxon>
        <taxon>Synergistota</taxon>
        <taxon>Synergistia</taxon>
        <taxon>Synergistales</taxon>
        <taxon>Dethiosulfovibrionaceae</taxon>
        <taxon>Pyramidobacter</taxon>
    </lineage>
</organism>
<dbReference type="Gene3D" id="3.40.190.10">
    <property type="entry name" value="Periplasmic binding protein-like II"/>
    <property type="match status" value="1"/>
</dbReference>
<comment type="similarity">
    <text evidence="1">Belongs to the bacterial solute-binding protein 5 family.</text>
</comment>
<dbReference type="InterPro" id="IPR000914">
    <property type="entry name" value="SBP_5_dom"/>
</dbReference>
<evidence type="ECO:0000313" key="6">
    <source>
        <dbReference type="EMBL" id="EFB90765.1"/>
    </source>
</evidence>
<accession>A0ABP2HX74</accession>
<keyword evidence="2" id="KW-0813">Transport</keyword>
<dbReference type="EMBL" id="ADFP01000064">
    <property type="protein sequence ID" value="EFB90765.1"/>
    <property type="molecule type" value="Genomic_DNA"/>
</dbReference>
<comment type="caution">
    <text evidence="6">The sequence shown here is derived from an EMBL/GenBank/DDBJ whole genome shotgun (WGS) entry which is preliminary data.</text>
</comment>
<evidence type="ECO:0000256" key="1">
    <source>
        <dbReference type="ARBA" id="ARBA00005695"/>
    </source>
</evidence>
<feature type="domain" description="Solute-binding protein family 5" evidence="5">
    <location>
        <begin position="68"/>
        <end position="425"/>
    </location>
</feature>
<name>A0ABP2HX74_9BACT</name>
<dbReference type="PANTHER" id="PTHR30290:SF9">
    <property type="entry name" value="OLIGOPEPTIDE-BINDING PROTEIN APPA"/>
    <property type="match status" value="1"/>
</dbReference>
<evidence type="ECO:0000256" key="3">
    <source>
        <dbReference type="ARBA" id="ARBA00022729"/>
    </source>
</evidence>